<comment type="caution">
    <text evidence="2">The sequence shown here is derived from an EMBL/GenBank/DDBJ whole genome shotgun (WGS) entry which is preliminary data.</text>
</comment>
<dbReference type="InterPro" id="IPR018631">
    <property type="entry name" value="AAA-ATPase-like_dom"/>
</dbReference>
<evidence type="ECO:0000313" key="3">
    <source>
        <dbReference type="Proteomes" id="UP000285839"/>
    </source>
</evidence>
<accession>A0A412ESZ5</accession>
<dbReference type="Pfam" id="PF09820">
    <property type="entry name" value="AAA-ATPase_like"/>
    <property type="match status" value="1"/>
</dbReference>
<protein>
    <recommendedName>
        <fullName evidence="1">AAA-ATPase-like domain-containing protein</fullName>
    </recommendedName>
</protein>
<organism evidence="2 3">
    <name type="scientific">Blautia obeum</name>
    <dbReference type="NCBI Taxonomy" id="40520"/>
    <lineage>
        <taxon>Bacteria</taxon>
        <taxon>Bacillati</taxon>
        <taxon>Bacillota</taxon>
        <taxon>Clostridia</taxon>
        <taxon>Lachnospirales</taxon>
        <taxon>Lachnospiraceae</taxon>
        <taxon>Blautia</taxon>
    </lineage>
</organism>
<dbReference type="AlphaFoldDB" id="A0A412ESZ5"/>
<dbReference type="PANTHER" id="PTHR34825">
    <property type="entry name" value="CONSERVED PROTEIN, WITH A WEAK D-GALACTARATE DEHYDRATASE/ALTRONATE HYDROLASE DOMAIN"/>
    <property type="match status" value="1"/>
</dbReference>
<reference evidence="2 3" key="1">
    <citation type="submission" date="2018-08" db="EMBL/GenBank/DDBJ databases">
        <title>A genome reference for cultivated species of the human gut microbiota.</title>
        <authorList>
            <person name="Zou Y."/>
            <person name="Xue W."/>
            <person name="Luo G."/>
        </authorList>
    </citation>
    <scope>NUCLEOTIDE SEQUENCE [LARGE SCALE GENOMIC DNA]</scope>
    <source>
        <strain evidence="2 3">AF25-21</strain>
    </source>
</reference>
<name>A0A412ESZ5_9FIRM</name>
<proteinExistence type="predicted"/>
<evidence type="ECO:0000313" key="2">
    <source>
        <dbReference type="EMBL" id="RGR50063.1"/>
    </source>
</evidence>
<dbReference type="PANTHER" id="PTHR34825:SF1">
    <property type="entry name" value="AAA-ATPASE-LIKE DOMAIN-CONTAINING PROTEIN"/>
    <property type="match status" value="1"/>
</dbReference>
<dbReference type="RefSeq" id="WP_118031324.1">
    <property type="nucleotide sequence ID" value="NZ_QRUH01000003.1"/>
</dbReference>
<dbReference type="Proteomes" id="UP000285839">
    <property type="component" value="Unassembled WGS sequence"/>
</dbReference>
<dbReference type="EMBL" id="QRUH01000003">
    <property type="protein sequence ID" value="RGR50063.1"/>
    <property type="molecule type" value="Genomic_DNA"/>
</dbReference>
<sequence length="374" mass="43142">MTGKKKLPIGIDIFEKLDREEFYYVDKTGMIEDLIQNRSEVNLFTRPRRFGKSLNMSTMKAFFEIGASPALFKGLKISERKELCEKYMGQFPVISISLKSVEGLDFEAAKKALKDILGEEAGRFYFLTQSSKLTNEEIESYKALLRVGETGDFLMSDTAMEKALLRLSLLLHKHYDKQVILLIDEYDVPLDKAFQYGYYDEMVSLLRNMFGNALKTNPNLYFAVLTGCLRISKESIFTGLNNLKVLTLTDVRFDEYFGFTDTEVKGMLEYYGLSGHYAEVKEWYDGYRFGNVEVYCPWDVINYCDLLRADPNALPQDYWSNTSGNAMVRRFIDKADTQTRDEIERLIAGDEILKEIHQELTYNELDSSIEVMLG</sequence>
<feature type="domain" description="AAA-ATPase-like" evidence="1">
    <location>
        <begin position="8"/>
        <end position="237"/>
    </location>
</feature>
<evidence type="ECO:0000259" key="1">
    <source>
        <dbReference type="Pfam" id="PF09820"/>
    </source>
</evidence>
<gene>
    <name evidence="2" type="ORF">DWY46_06525</name>
</gene>